<dbReference type="PANTHER" id="PTHR11452">
    <property type="entry name" value="ALPHA-GALACTOSIDASE/ALPHA-N-ACETYLGALACTOSAMINIDASE"/>
    <property type="match status" value="1"/>
</dbReference>
<evidence type="ECO:0000256" key="3">
    <source>
        <dbReference type="ARBA" id="ARBA00012755"/>
    </source>
</evidence>
<evidence type="ECO:0000256" key="7">
    <source>
        <dbReference type="RuleBase" id="RU361168"/>
    </source>
</evidence>
<dbReference type="OrthoDB" id="5795902at2759"/>
<feature type="chain" id="PRO_5012438502" description="Alpha-galactosidase" evidence="8">
    <location>
        <begin position="18"/>
        <end position="454"/>
    </location>
</feature>
<evidence type="ECO:0000256" key="1">
    <source>
        <dbReference type="ARBA" id="ARBA00001255"/>
    </source>
</evidence>
<comment type="caution">
    <text evidence="10">The sequence shown here is derived from an EMBL/GenBank/DDBJ whole genome shotgun (WGS) entry which is preliminary data.</text>
</comment>
<evidence type="ECO:0000256" key="8">
    <source>
        <dbReference type="SAM" id="SignalP"/>
    </source>
</evidence>
<sequence length="454" mass="50577">MIRTAALALAALPAAWTLELADQAGKLPALGWNSWNAYGCDIDEPRVMLAANALVDTGLKGAGYEYVITDDCWQNSEGRDPITSQLRPNLTKFPTGLQGTAEKIHGLGLKVGYYSSSGSMTCGRYAGSLGYEKLDAKTFSDWGMDYLKYDNCFVEPEYFDDCLSCNSDPSFDSKGMKNGSCTSATPQTGYYSFNVTFPFCNLDYPNFPSDGVNYTQKYTALRFRIMRDALLAQNRTIVYSLCEWGVDQPWRWGNATGSSWRTTNDINSGWGRILQILNVNSFLGDYADFYGHNDPDMLEIGNGNLTVEEQRSHFALWAMMKSPLLIGTDITKLTQPELNILENKYLIAFNQDGTFGKPAKPYKWGTNPDYTFNSTFPAQYWAGQSDKGTMVATFNPYNDTKAMTAQFSEIPGLKARGRYRATDVWTGKDMGCKRGSIKTKVEPHDTAVYLLTSC</sequence>
<gene>
    <name evidence="10" type="ORF">B0A48_13365</name>
</gene>
<dbReference type="AlphaFoldDB" id="A0A1V8SQE9"/>
<dbReference type="PANTHER" id="PTHR11452:SF61">
    <property type="entry name" value="ALPHA-GALACTOSIDASE B-RELATED"/>
    <property type="match status" value="1"/>
</dbReference>
<keyword evidence="5 7" id="KW-0378">Hydrolase</keyword>
<feature type="signal peptide" evidence="8">
    <location>
        <begin position="1"/>
        <end position="17"/>
    </location>
</feature>
<evidence type="ECO:0000256" key="2">
    <source>
        <dbReference type="ARBA" id="ARBA00009743"/>
    </source>
</evidence>
<name>A0A1V8SQE9_9PEZI</name>
<dbReference type="Pfam" id="PF17801">
    <property type="entry name" value="Melibiase_C"/>
    <property type="match status" value="1"/>
</dbReference>
<dbReference type="Gene3D" id="2.60.40.1180">
    <property type="entry name" value="Golgi alpha-mannosidase II"/>
    <property type="match status" value="1"/>
</dbReference>
<evidence type="ECO:0000256" key="5">
    <source>
        <dbReference type="ARBA" id="ARBA00022801"/>
    </source>
</evidence>
<dbReference type="InterPro" id="IPR041233">
    <property type="entry name" value="Melibiase_C"/>
</dbReference>
<dbReference type="InterPro" id="IPR013780">
    <property type="entry name" value="Glyco_hydro_b"/>
</dbReference>
<dbReference type="CDD" id="cd14792">
    <property type="entry name" value="GH27"/>
    <property type="match status" value="1"/>
</dbReference>
<dbReference type="InterPro" id="IPR017853">
    <property type="entry name" value="GH"/>
</dbReference>
<dbReference type="InParanoid" id="A0A1V8SQE9"/>
<proteinExistence type="inferred from homology"/>
<dbReference type="InterPro" id="IPR013785">
    <property type="entry name" value="Aldolase_TIM"/>
</dbReference>
<dbReference type="SUPFAM" id="SSF51445">
    <property type="entry name" value="(Trans)glycosidases"/>
    <property type="match status" value="1"/>
</dbReference>
<feature type="domain" description="Alpha galactosidase C-terminal" evidence="9">
    <location>
        <begin position="377"/>
        <end position="451"/>
    </location>
</feature>
<evidence type="ECO:0000256" key="6">
    <source>
        <dbReference type="ARBA" id="ARBA00023295"/>
    </source>
</evidence>
<keyword evidence="4 8" id="KW-0732">Signal</keyword>
<evidence type="ECO:0000313" key="10">
    <source>
        <dbReference type="EMBL" id="OQO01122.1"/>
    </source>
</evidence>
<dbReference type="SUPFAM" id="SSF51011">
    <property type="entry name" value="Glycosyl hydrolase domain"/>
    <property type="match status" value="1"/>
</dbReference>
<dbReference type="GO" id="GO:0005975">
    <property type="term" value="P:carbohydrate metabolic process"/>
    <property type="evidence" value="ECO:0007669"/>
    <property type="project" value="InterPro"/>
</dbReference>
<protein>
    <recommendedName>
        <fullName evidence="3 7">Alpha-galactosidase</fullName>
        <ecNumber evidence="3 7">3.2.1.22</ecNumber>
    </recommendedName>
    <alternativeName>
        <fullName evidence="7">Melibiase</fullName>
    </alternativeName>
</protein>
<dbReference type="Pfam" id="PF16499">
    <property type="entry name" value="Melibiase_2"/>
    <property type="match status" value="2"/>
</dbReference>
<dbReference type="Proteomes" id="UP000192596">
    <property type="component" value="Unassembled WGS sequence"/>
</dbReference>
<comment type="catalytic activity">
    <reaction evidence="1 7">
        <text>Hydrolysis of terminal, non-reducing alpha-D-galactose residues in alpha-D-galactosides, including galactose oligosaccharides, galactomannans and galactolipids.</text>
        <dbReference type="EC" id="3.2.1.22"/>
    </reaction>
</comment>
<dbReference type="GO" id="GO:0004557">
    <property type="term" value="F:alpha-galactosidase activity"/>
    <property type="evidence" value="ECO:0007669"/>
    <property type="project" value="UniProtKB-EC"/>
</dbReference>
<dbReference type="STRING" id="1507870.A0A1V8SQE9"/>
<organism evidence="10 11">
    <name type="scientific">Cryoendolithus antarcticus</name>
    <dbReference type="NCBI Taxonomy" id="1507870"/>
    <lineage>
        <taxon>Eukaryota</taxon>
        <taxon>Fungi</taxon>
        <taxon>Dikarya</taxon>
        <taxon>Ascomycota</taxon>
        <taxon>Pezizomycotina</taxon>
        <taxon>Dothideomycetes</taxon>
        <taxon>Dothideomycetidae</taxon>
        <taxon>Cladosporiales</taxon>
        <taxon>Cladosporiaceae</taxon>
        <taxon>Cryoendolithus</taxon>
    </lineage>
</organism>
<dbReference type="Gene3D" id="3.20.20.70">
    <property type="entry name" value="Aldolase class I"/>
    <property type="match status" value="1"/>
</dbReference>
<accession>A0A1V8SQE9</accession>
<dbReference type="EMBL" id="NAJO01000032">
    <property type="protein sequence ID" value="OQO01122.1"/>
    <property type="molecule type" value="Genomic_DNA"/>
</dbReference>
<evidence type="ECO:0000256" key="4">
    <source>
        <dbReference type="ARBA" id="ARBA00022729"/>
    </source>
</evidence>
<reference evidence="11" key="1">
    <citation type="submission" date="2017-03" db="EMBL/GenBank/DDBJ databases">
        <title>Genomes of endolithic fungi from Antarctica.</title>
        <authorList>
            <person name="Coleine C."/>
            <person name="Masonjones S."/>
            <person name="Stajich J.E."/>
        </authorList>
    </citation>
    <scope>NUCLEOTIDE SEQUENCE [LARGE SCALE GENOMIC DNA]</scope>
    <source>
        <strain evidence="11">CCFEE 5527</strain>
    </source>
</reference>
<keyword evidence="7" id="KW-1015">Disulfide bond</keyword>
<dbReference type="PRINTS" id="PR00740">
    <property type="entry name" value="GLHYDRLASE27"/>
</dbReference>
<evidence type="ECO:0000259" key="9">
    <source>
        <dbReference type="Pfam" id="PF17801"/>
    </source>
</evidence>
<evidence type="ECO:0000313" key="11">
    <source>
        <dbReference type="Proteomes" id="UP000192596"/>
    </source>
</evidence>
<comment type="similarity">
    <text evidence="2 7">Belongs to the glycosyl hydrolase 27 family.</text>
</comment>
<keyword evidence="11" id="KW-1185">Reference proteome</keyword>
<dbReference type="InterPro" id="IPR002241">
    <property type="entry name" value="Glyco_hydro_27"/>
</dbReference>
<keyword evidence="6 7" id="KW-0326">Glycosidase</keyword>
<dbReference type="EC" id="3.2.1.22" evidence="3 7"/>